<dbReference type="Pfam" id="PF00753">
    <property type="entry name" value="Lactamase_B"/>
    <property type="match status" value="1"/>
</dbReference>
<dbReference type="AlphaFoldDB" id="A0A9D2PQK4"/>
<dbReference type="Proteomes" id="UP000823886">
    <property type="component" value="Unassembled WGS sequence"/>
</dbReference>
<organism evidence="2 3">
    <name type="scientific">Candidatus Blautia merdavium</name>
    <dbReference type="NCBI Taxonomy" id="2838494"/>
    <lineage>
        <taxon>Bacteria</taxon>
        <taxon>Bacillati</taxon>
        <taxon>Bacillota</taxon>
        <taxon>Clostridia</taxon>
        <taxon>Lachnospirales</taxon>
        <taxon>Lachnospiraceae</taxon>
        <taxon>Blautia</taxon>
    </lineage>
</organism>
<sequence>MRLTENLYLVGSGLTGMMLTDSWDCNCYVADLGDYRILFDCGAGVKTELITEEMERDGISLGEKDWLFLTHCHLDHVGGAYDLQKAFGVRIAVPAGEKPILTLGDEVESGLKAAKRAGYYPDEFHITPCASDRSLNDREIWKAKKGRLEVLAVKGHSPAGCCYYLEMPEGNVLVTGDQVDADGKISLQVIPGADVLGYAESMEKLQEKEVDILLPGHGRVLLKQGKTAVETAVKRLGALFV</sequence>
<dbReference type="InterPro" id="IPR050855">
    <property type="entry name" value="NDM-1-like"/>
</dbReference>
<accession>A0A9D2PQK4</accession>
<dbReference type="EMBL" id="DWVZ01000206">
    <property type="protein sequence ID" value="HJC64816.1"/>
    <property type="molecule type" value="Genomic_DNA"/>
</dbReference>
<proteinExistence type="predicted"/>
<protein>
    <submittedName>
        <fullName evidence="2">MBL fold metallo-hydrolase</fullName>
    </submittedName>
</protein>
<dbReference type="SUPFAM" id="SSF56281">
    <property type="entry name" value="Metallo-hydrolase/oxidoreductase"/>
    <property type="match status" value="1"/>
</dbReference>
<reference evidence="2" key="2">
    <citation type="submission" date="2021-04" db="EMBL/GenBank/DDBJ databases">
        <authorList>
            <person name="Gilroy R."/>
        </authorList>
    </citation>
    <scope>NUCLEOTIDE SEQUENCE</scope>
    <source>
        <strain evidence="2">ChiBcec2-3848</strain>
    </source>
</reference>
<dbReference type="SMART" id="SM00849">
    <property type="entry name" value="Lactamase_B"/>
    <property type="match status" value="1"/>
</dbReference>
<evidence type="ECO:0000259" key="1">
    <source>
        <dbReference type="SMART" id="SM00849"/>
    </source>
</evidence>
<dbReference type="Gene3D" id="3.60.15.10">
    <property type="entry name" value="Ribonuclease Z/Hydroxyacylglutathione hydrolase-like"/>
    <property type="match status" value="1"/>
</dbReference>
<comment type="caution">
    <text evidence="2">The sequence shown here is derived from an EMBL/GenBank/DDBJ whole genome shotgun (WGS) entry which is preliminary data.</text>
</comment>
<feature type="domain" description="Metallo-beta-lactamase" evidence="1">
    <location>
        <begin position="24"/>
        <end position="217"/>
    </location>
</feature>
<reference evidence="2" key="1">
    <citation type="journal article" date="2021" name="PeerJ">
        <title>Extensive microbial diversity within the chicken gut microbiome revealed by metagenomics and culture.</title>
        <authorList>
            <person name="Gilroy R."/>
            <person name="Ravi A."/>
            <person name="Getino M."/>
            <person name="Pursley I."/>
            <person name="Horton D.L."/>
            <person name="Alikhan N.F."/>
            <person name="Baker D."/>
            <person name="Gharbi K."/>
            <person name="Hall N."/>
            <person name="Watson M."/>
            <person name="Adriaenssens E.M."/>
            <person name="Foster-Nyarko E."/>
            <person name="Jarju S."/>
            <person name="Secka A."/>
            <person name="Antonio M."/>
            <person name="Oren A."/>
            <person name="Chaudhuri R.R."/>
            <person name="La Ragione R."/>
            <person name="Hildebrand F."/>
            <person name="Pallen M.J."/>
        </authorList>
    </citation>
    <scope>NUCLEOTIDE SEQUENCE</scope>
    <source>
        <strain evidence="2">ChiBcec2-3848</strain>
    </source>
</reference>
<dbReference type="InterPro" id="IPR001279">
    <property type="entry name" value="Metallo-B-lactamas"/>
</dbReference>
<evidence type="ECO:0000313" key="3">
    <source>
        <dbReference type="Proteomes" id="UP000823886"/>
    </source>
</evidence>
<gene>
    <name evidence="2" type="ORF">H9753_14575</name>
</gene>
<dbReference type="InterPro" id="IPR036866">
    <property type="entry name" value="RibonucZ/Hydroxyglut_hydro"/>
</dbReference>
<dbReference type="PANTHER" id="PTHR42951">
    <property type="entry name" value="METALLO-BETA-LACTAMASE DOMAIN-CONTAINING"/>
    <property type="match status" value="1"/>
</dbReference>
<name>A0A9D2PQK4_9FIRM</name>
<evidence type="ECO:0000313" key="2">
    <source>
        <dbReference type="EMBL" id="HJC64816.1"/>
    </source>
</evidence>